<feature type="transmembrane region" description="Helical" evidence="6">
    <location>
        <begin position="235"/>
        <end position="252"/>
    </location>
</feature>
<dbReference type="GO" id="GO:0046872">
    <property type="term" value="F:metal ion binding"/>
    <property type="evidence" value="ECO:0007669"/>
    <property type="project" value="InterPro"/>
</dbReference>
<dbReference type="AlphaFoldDB" id="A0A1X7MML9"/>
<dbReference type="InterPro" id="IPR058533">
    <property type="entry name" value="Cation_efflux_TM"/>
</dbReference>
<dbReference type="PROSITE" id="PS50846">
    <property type="entry name" value="HMA_2"/>
    <property type="match status" value="1"/>
</dbReference>
<dbReference type="Gene3D" id="3.30.70.100">
    <property type="match status" value="1"/>
</dbReference>
<feature type="domain" description="HMA" evidence="7">
    <location>
        <begin position="7"/>
        <end position="73"/>
    </location>
</feature>
<feature type="transmembrane region" description="Helical" evidence="6">
    <location>
        <begin position="138"/>
        <end position="157"/>
    </location>
</feature>
<proteinExistence type="predicted"/>
<dbReference type="InterPro" id="IPR006121">
    <property type="entry name" value="HMA_dom"/>
</dbReference>
<name>A0A1X7MML9_9HYPH</name>
<dbReference type="SUPFAM" id="SSF161111">
    <property type="entry name" value="Cation efflux protein transmembrane domain-like"/>
    <property type="match status" value="1"/>
</dbReference>
<feature type="transmembrane region" description="Helical" evidence="6">
    <location>
        <begin position="104"/>
        <end position="126"/>
    </location>
</feature>
<feature type="transmembrane region" description="Helical" evidence="6">
    <location>
        <begin position="195"/>
        <end position="215"/>
    </location>
</feature>
<dbReference type="SUPFAM" id="SSF55008">
    <property type="entry name" value="HMA, heavy metal-associated domain"/>
    <property type="match status" value="1"/>
</dbReference>
<keyword evidence="2 6" id="KW-0812">Transmembrane</keyword>
<feature type="transmembrane region" description="Helical" evidence="6">
    <location>
        <begin position="164"/>
        <end position="183"/>
    </location>
</feature>
<comment type="subcellular location">
    <subcellularLocation>
        <location evidence="1">Membrane</location>
        <topology evidence="1">Multi-pass membrane protein</topology>
    </subcellularLocation>
</comment>
<sequence>MSAAATDTIRYHVTGMDCSSCAAKIEGAARKVEGVNDVKVSIASQIMTLEVDDPAARLPVLENAVTSLGYQLDRIGQAKAGAAGDDDDDKIPDLSHVTPAYKRALWIVVLLNVGYGIIEIGGSILSGSQALQADALDFIGDGLISFLGLIAVGWGLAARAKAALIQGVFLAVLGLGVVGSTLYRVFVEHEPQTLLMGGFALVAFVVNVLAAVVLIPHRKGDANMRAVWLFSRNDAIGNLAVVFAAVLVWWLSSPWPDLIVAFAVAGLFLQSAWSIIRDARSDLSEVSRT</sequence>
<feature type="transmembrane region" description="Helical" evidence="6">
    <location>
        <begin position="258"/>
        <end position="276"/>
    </location>
</feature>
<keyword evidence="3" id="KW-0862">Zinc</keyword>
<dbReference type="PANTHER" id="PTHR11562">
    <property type="entry name" value="CATION EFFLUX PROTEIN/ ZINC TRANSPORTER"/>
    <property type="match status" value="1"/>
</dbReference>
<evidence type="ECO:0000256" key="4">
    <source>
        <dbReference type="ARBA" id="ARBA00022989"/>
    </source>
</evidence>
<dbReference type="Gene3D" id="1.20.1510.10">
    <property type="entry name" value="Cation efflux protein transmembrane domain"/>
    <property type="match status" value="1"/>
</dbReference>
<organism evidence="8 9">
    <name type="scientific">Mesorhizobium australicum</name>
    <dbReference type="NCBI Taxonomy" id="536018"/>
    <lineage>
        <taxon>Bacteria</taxon>
        <taxon>Pseudomonadati</taxon>
        <taxon>Pseudomonadota</taxon>
        <taxon>Alphaproteobacteria</taxon>
        <taxon>Hyphomicrobiales</taxon>
        <taxon>Phyllobacteriaceae</taxon>
        <taxon>Mesorhizobium</taxon>
    </lineage>
</organism>
<dbReference type="GO" id="GO:0005886">
    <property type="term" value="C:plasma membrane"/>
    <property type="evidence" value="ECO:0007669"/>
    <property type="project" value="TreeGrafter"/>
</dbReference>
<dbReference type="EMBL" id="FXBL01000001">
    <property type="protein sequence ID" value="SMH26072.1"/>
    <property type="molecule type" value="Genomic_DNA"/>
</dbReference>
<dbReference type="GO" id="GO:0005385">
    <property type="term" value="F:zinc ion transmembrane transporter activity"/>
    <property type="evidence" value="ECO:0007669"/>
    <property type="project" value="TreeGrafter"/>
</dbReference>
<dbReference type="InterPro" id="IPR050681">
    <property type="entry name" value="CDF/SLC30A"/>
</dbReference>
<evidence type="ECO:0000256" key="6">
    <source>
        <dbReference type="SAM" id="Phobius"/>
    </source>
</evidence>
<reference evidence="8 9" key="1">
    <citation type="submission" date="2017-04" db="EMBL/GenBank/DDBJ databases">
        <authorList>
            <person name="Afonso C.L."/>
            <person name="Miller P.J."/>
            <person name="Scott M.A."/>
            <person name="Spackman E."/>
            <person name="Goraichik I."/>
            <person name="Dimitrov K.M."/>
            <person name="Suarez D.L."/>
            <person name="Swayne D.E."/>
        </authorList>
    </citation>
    <scope>NUCLEOTIDE SEQUENCE [LARGE SCALE GENOMIC DNA]</scope>
    <source>
        <strain evidence="8 9">B5P</strain>
    </source>
</reference>
<evidence type="ECO:0000256" key="2">
    <source>
        <dbReference type="ARBA" id="ARBA00022692"/>
    </source>
</evidence>
<evidence type="ECO:0000313" key="9">
    <source>
        <dbReference type="Proteomes" id="UP000193083"/>
    </source>
</evidence>
<evidence type="ECO:0000256" key="1">
    <source>
        <dbReference type="ARBA" id="ARBA00004141"/>
    </source>
</evidence>
<dbReference type="Pfam" id="PF00403">
    <property type="entry name" value="HMA"/>
    <property type="match status" value="1"/>
</dbReference>
<protein>
    <submittedName>
        <fullName evidence="8">Cation diffusion facilitator family transporter</fullName>
    </submittedName>
</protein>
<keyword evidence="3" id="KW-0864">Zinc transport</keyword>
<keyword evidence="4 6" id="KW-1133">Transmembrane helix</keyword>
<gene>
    <name evidence="8" type="ORF">SAMN02982922_0010</name>
</gene>
<keyword evidence="3" id="KW-0406">Ion transport</keyword>
<keyword evidence="3" id="KW-0813">Transport</keyword>
<dbReference type="InterPro" id="IPR027469">
    <property type="entry name" value="Cation_efflux_TMD_sf"/>
</dbReference>
<keyword evidence="9" id="KW-1185">Reference proteome</keyword>
<evidence type="ECO:0000256" key="5">
    <source>
        <dbReference type="ARBA" id="ARBA00023136"/>
    </source>
</evidence>
<dbReference type="CDD" id="cd00371">
    <property type="entry name" value="HMA"/>
    <property type="match status" value="1"/>
</dbReference>
<dbReference type="Proteomes" id="UP000193083">
    <property type="component" value="Unassembled WGS sequence"/>
</dbReference>
<evidence type="ECO:0000259" key="7">
    <source>
        <dbReference type="PROSITE" id="PS50846"/>
    </source>
</evidence>
<dbReference type="RefSeq" id="WP_244561597.1">
    <property type="nucleotide sequence ID" value="NZ_FXBL01000001.1"/>
</dbReference>
<accession>A0A1X7MML9</accession>
<dbReference type="InterPro" id="IPR036163">
    <property type="entry name" value="HMA_dom_sf"/>
</dbReference>
<dbReference type="PANTHER" id="PTHR11562:SF17">
    <property type="entry name" value="RE54080P-RELATED"/>
    <property type="match status" value="1"/>
</dbReference>
<dbReference type="Pfam" id="PF01545">
    <property type="entry name" value="Cation_efflux"/>
    <property type="match status" value="1"/>
</dbReference>
<keyword evidence="5 6" id="KW-0472">Membrane</keyword>
<evidence type="ECO:0000313" key="8">
    <source>
        <dbReference type="EMBL" id="SMH26072.1"/>
    </source>
</evidence>
<evidence type="ECO:0000256" key="3">
    <source>
        <dbReference type="ARBA" id="ARBA00022906"/>
    </source>
</evidence>